<keyword evidence="3 6" id="KW-0032">Aminotransferase</keyword>
<reference evidence="8" key="1">
    <citation type="journal article" date="2013" name="Int. J. Syst. Evol. Microbiol.">
        <title>Polycladomyces abyssicola gen. nov., sp. nov., a thermophilic filamentous bacterium isolated from hemipelagic sediment.</title>
        <authorList>
            <person name="Tsubouchi T."/>
            <person name="Shimane Y."/>
            <person name="Mori K."/>
            <person name="Usui K."/>
            <person name="Hiraki T."/>
            <person name="Tame A."/>
            <person name="Uematsu K."/>
            <person name="Maruyama T."/>
            <person name="Hatada Y."/>
        </authorList>
    </citation>
    <scope>NUCLEOTIDE SEQUENCE</scope>
    <source>
        <strain evidence="8">JIR-001</strain>
    </source>
</reference>
<evidence type="ECO:0000256" key="4">
    <source>
        <dbReference type="ARBA" id="ARBA00022679"/>
    </source>
</evidence>
<dbReference type="Gene3D" id="3.40.640.10">
    <property type="entry name" value="Type I PLP-dependent aspartate aminotransferase-like (Major domain)"/>
    <property type="match status" value="1"/>
</dbReference>
<dbReference type="GO" id="GO:0008483">
    <property type="term" value="F:transaminase activity"/>
    <property type="evidence" value="ECO:0007669"/>
    <property type="project" value="UniProtKB-KW"/>
</dbReference>
<dbReference type="KEGG" id="pabs:JIR001_16310"/>
<dbReference type="PRINTS" id="PR00753">
    <property type="entry name" value="ACCSYNTHASE"/>
</dbReference>
<evidence type="ECO:0000313" key="8">
    <source>
        <dbReference type="EMBL" id="BCU81848.1"/>
    </source>
</evidence>
<reference evidence="8" key="2">
    <citation type="journal article" date="2021" name="Microbiol. Resour. Announc.">
        <title>Complete Genome Sequence of Polycladomyces abyssicola JIR-001T, Isolated from Hemipelagic Sediment in Deep Seawater.</title>
        <authorList>
            <person name="Tsubouchi T."/>
            <person name="Kaneko Y."/>
        </authorList>
    </citation>
    <scope>NUCLEOTIDE SEQUENCE</scope>
    <source>
        <strain evidence="8">JIR-001</strain>
    </source>
</reference>
<proteinExistence type="inferred from homology"/>
<keyword evidence="9" id="KW-1185">Reference proteome</keyword>
<dbReference type="FunFam" id="3.40.640.10:FF:000033">
    <property type="entry name" value="Aspartate aminotransferase"/>
    <property type="match status" value="1"/>
</dbReference>
<keyword evidence="4 6" id="KW-0808">Transferase</keyword>
<dbReference type="Proteomes" id="UP000677436">
    <property type="component" value="Chromosome"/>
</dbReference>
<dbReference type="RefSeq" id="WP_212772272.1">
    <property type="nucleotide sequence ID" value="NZ_AP024601.1"/>
</dbReference>
<dbReference type="PROSITE" id="PS00105">
    <property type="entry name" value="AA_TRANSFER_CLASS_1"/>
    <property type="match status" value="1"/>
</dbReference>
<feature type="domain" description="Aminotransferase class I/classII large" evidence="7">
    <location>
        <begin position="31"/>
        <end position="385"/>
    </location>
</feature>
<comment type="cofactor">
    <cofactor evidence="1 6">
        <name>pyridoxal 5'-phosphate</name>
        <dbReference type="ChEBI" id="CHEBI:597326"/>
    </cofactor>
</comment>
<dbReference type="GO" id="GO:0030170">
    <property type="term" value="F:pyridoxal phosphate binding"/>
    <property type="evidence" value="ECO:0007669"/>
    <property type="project" value="InterPro"/>
</dbReference>
<comment type="similarity">
    <text evidence="2 6">Belongs to the class-I pyridoxal-phosphate-dependent aminotransferase family.</text>
</comment>
<dbReference type="Gene3D" id="3.90.1150.10">
    <property type="entry name" value="Aspartate Aminotransferase, domain 1"/>
    <property type="match status" value="1"/>
</dbReference>
<dbReference type="InterPro" id="IPR004838">
    <property type="entry name" value="NHTrfase_class1_PyrdxlP-BS"/>
</dbReference>
<dbReference type="PANTHER" id="PTHR46383:SF1">
    <property type="entry name" value="ASPARTATE AMINOTRANSFERASE"/>
    <property type="match status" value="1"/>
</dbReference>
<evidence type="ECO:0000313" key="9">
    <source>
        <dbReference type="Proteomes" id="UP000677436"/>
    </source>
</evidence>
<dbReference type="EC" id="2.6.1.-" evidence="6"/>
<dbReference type="InterPro" id="IPR050596">
    <property type="entry name" value="AspAT/PAT-like"/>
</dbReference>
<dbReference type="InterPro" id="IPR015422">
    <property type="entry name" value="PyrdxlP-dep_Trfase_small"/>
</dbReference>
<dbReference type="PANTHER" id="PTHR46383">
    <property type="entry name" value="ASPARTATE AMINOTRANSFERASE"/>
    <property type="match status" value="1"/>
</dbReference>
<dbReference type="AlphaFoldDB" id="A0A8D5UGP3"/>
<organism evidence="8 9">
    <name type="scientific">Polycladomyces abyssicola</name>
    <dbReference type="NCBI Taxonomy" id="1125966"/>
    <lineage>
        <taxon>Bacteria</taxon>
        <taxon>Bacillati</taxon>
        <taxon>Bacillota</taxon>
        <taxon>Bacilli</taxon>
        <taxon>Bacillales</taxon>
        <taxon>Thermoactinomycetaceae</taxon>
        <taxon>Polycladomyces</taxon>
    </lineage>
</organism>
<dbReference type="GO" id="GO:0006520">
    <property type="term" value="P:amino acid metabolic process"/>
    <property type="evidence" value="ECO:0007669"/>
    <property type="project" value="InterPro"/>
</dbReference>
<dbReference type="InterPro" id="IPR015424">
    <property type="entry name" value="PyrdxlP-dep_Trfase"/>
</dbReference>
<dbReference type="EMBL" id="AP024601">
    <property type="protein sequence ID" value="BCU81848.1"/>
    <property type="molecule type" value="Genomic_DNA"/>
</dbReference>
<dbReference type="SUPFAM" id="SSF53383">
    <property type="entry name" value="PLP-dependent transferases"/>
    <property type="match status" value="1"/>
</dbReference>
<evidence type="ECO:0000256" key="3">
    <source>
        <dbReference type="ARBA" id="ARBA00022576"/>
    </source>
</evidence>
<protein>
    <recommendedName>
        <fullName evidence="6">Aminotransferase</fullName>
        <ecNumber evidence="6">2.6.1.-</ecNumber>
    </recommendedName>
</protein>
<gene>
    <name evidence="8" type="primary">aspB</name>
    <name evidence="8" type="ORF">JIR001_16310</name>
</gene>
<dbReference type="InterPro" id="IPR015421">
    <property type="entry name" value="PyrdxlP-dep_Trfase_major"/>
</dbReference>
<evidence type="ECO:0000256" key="6">
    <source>
        <dbReference type="RuleBase" id="RU000481"/>
    </source>
</evidence>
<name>A0A8D5UGP3_9BACL</name>
<evidence type="ECO:0000259" key="7">
    <source>
        <dbReference type="Pfam" id="PF00155"/>
    </source>
</evidence>
<keyword evidence="5" id="KW-0663">Pyridoxal phosphate</keyword>
<evidence type="ECO:0000256" key="5">
    <source>
        <dbReference type="ARBA" id="ARBA00022898"/>
    </source>
</evidence>
<dbReference type="Pfam" id="PF00155">
    <property type="entry name" value="Aminotran_1_2"/>
    <property type="match status" value="1"/>
</dbReference>
<dbReference type="CDD" id="cd00609">
    <property type="entry name" value="AAT_like"/>
    <property type="match status" value="1"/>
</dbReference>
<evidence type="ECO:0000256" key="1">
    <source>
        <dbReference type="ARBA" id="ARBA00001933"/>
    </source>
</evidence>
<accession>A0A8D5UGP3</accession>
<sequence length="393" mass="43387">MRLSERAQQLTPSSTLAITAKAKELRQQGHDVIGLGAGEPDFNTPEHILKAAEEAMRAGHTKYTASGGIPELKKAIADKFRQDNGLNYEPDQIVVTVGAKHALYNLFQVMLDPGDEVIIPAPYWVSYIEQVKLAGGVPVIVEGTEEQQFKVTPEQLRAAITDRTRAFLINSPSNPTGMVYTEEELRSLGEVCLEHDVVIISDEIYQHLIYGEEKHVSIASLGPDFYRNTIVINGVSKTYSMTGWRIGYAAGDARIIKAMTGLASHSTSNPTSIAQYAAIAALTGTQEPVDTMRAAFKERRDFVVKRLSEIPGFRILPPQGAFYAFVNVRTAIDASPFEDVDTWVKALLDEEKVAVVPGSAFGSPDHIRISYATSMEQLEKALDRIQRFVEKYQ</sequence>
<evidence type="ECO:0000256" key="2">
    <source>
        <dbReference type="ARBA" id="ARBA00007441"/>
    </source>
</evidence>
<dbReference type="InterPro" id="IPR004839">
    <property type="entry name" value="Aminotransferase_I/II_large"/>
</dbReference>